<reference evidence="6 7" key="1">
    <citation type="submission" date="2021-03" db="EMBL/GenBank/DDBJ databases">
        <title>Genomic Encyclopedia of Type Strains, Phase IV (KMG-IV): sequencing the most valuable type-strain genomes for metagenomic binning, comparative biology and taxonomic classification.</title>
        <authorList>
            <person name="Goeker M."/>
        </authorList>
    </citation>
    <scope>NUCLEOTIDE SEQUENCE [LARGE SCALE GENOMIC DNA]</scope>
    <source>
        <strain evidence="6 7">DSM 6139</strain>
    </source>
</reference>
<dbReference type="SUPFAM" id="SSF51735">
    <property type="entry name" value="NAD(P)-binding Rossmann-fold domains"/>
    <property type="match status" value="1"/>
</dbReference>
<name>A0ABS4G175_9CLOT</name>
<dbReference type="SUPFAM" id="SSF48179">
    <property type="entry name" value="6-phosphogluconate dehydrogenase C-terminal domain-like"/>
    <property type="match status" value="1"/>
</dbReference>
<dbReference type="InterPro" id="IPR013328">
    <property type="entry name" value="6PGD_dom2"/>
</dbReference>
<evidence type="ECO:0000313" key="6">
    <source>
        <dbReference type="EMBL" id="MBP1918292.1"/>
    </source>
</evidence>
<comment type="similarity">
    <text evidence="2">Belongs to the 3-hydroxyacyl-CoA dehydrogenase family.</text>
</comment>
<dbReference type="Gene3D" id="1.10.1040.10">
    <property type="entry name" value="N-(1-d-carboxylethyl)-l-norvaline Dehydrogenase, domain 2"/>
    <property type="match status" value="1"/>
</dbReference>
<evidence type="ECO:0000256" key="2">
    <source>
        <dbReference type="ARBA" id="ARBA00009463"/>
    </source>
</evidence>
<gene>
    <name evidence="6" type="ORF">J2Z34_000764</name>
</gene>
<evidence type="ECO:0000259" key="5">
    <source>
        <dbReference type="Pfam" id="PF02737"/>
    </source>
</evidence>
<comment type="caution">
    <text evidence="6">The sequence shown here is derived from an EMBL/GenBank/DDBJ whole genome shotgun (WGS) entry which is preliminary data.</text>
</comment>
<dbReference type="Gene3D" id="3.40.50.720">
    <property type="entry name" value="NAD(P)-binding Rossmann-like Domain"/>
    <property type="match status" value="1"/>
</dbReference>
<organism evidence="6 7">
    <name type="scientific">Youngiibacter multivorans</name>
    <dbReference type="NCBI Taxonomy" id="937251"/>
    <lineage>
        <taxon>Bacteria</taxon>
        <taxon>Bacillati</taxon>
        <taxon>Bacillota</taxon>
        <taxon>Clostridia</taxon>
        <taxon>Eubacteriales</taxon>
        <taxon>Clostridiaceae</taxon>
        <taxon>Youngiibacter</taxon>
    </lineage>
</organism>
<dbReference type="InterPro" id="IPR036291">
    <property type="entry name" value="NAD(P)-bd_dom_sf"/>
</dbReference>
<dbReference type="PANTHER" id="PTHR48075">
    <property type="entry name" value="3-HYDROXYACYL-COA DEHYDROGENASE FAMILY PROTEIN"/>
    <property type="match status" value="1"/>
</dbReference>
<evidence type="ECO:0000256" key="3">
    <source>
        <dbReference type="ARBA" id="ARBA00023002"/>
    </source>
</evidence>
<dbReference type="PANTHER" id="PTHR48075:SF5">
    <property type="entry name" value="3-HYDROXYBUTYRYL-COA DEHYDROGENASE"/>
    <property type="match status" value="1"/>
</dbReference>
<dbReference type="Proteomes" id="UP001519271">
    <property type="component" value="Unassembled WGS sequence"/>
</dbReference>
<feature type="domain" description="3-hydroxyacyl-CoA dehydrogenase NAD binding" evidence="5">
    <location>
        <begin position="8"/>
        <end position="186"/>
    </location>
</feature>
<accession>A0ABS4G175</accession>
<dbReference type="InterPro" id="IPR008927">
    <property type="entry name" value="6-PGluconate_DH-like_C_sf"/>
</dbReference>
<dbReference type="PIRSF" id="PIRSF000105">
    <property type="entry name" value="HCDH"/>
    <property type="match status" value="1"/>
</dbReference>
<keyword evidence="3" id="KW-0560">Oxidoreductase</keyword>
<dbReference type="Pfam" id="PF00725">
    <property type="entry name" value="3HCDH"/>
    <property type="match status" value="1"/>
</dbReference>
<feature type="domain" description="3-hydroxyacyl-CoA dehydrogenase C-terminal" evidence="4">
    <location>
        <begin position="190"/>
        <end position="271"/>
    </location>
</feature>
<protein>
    <submittedName>
        <fullName evidence="6">3-hydroxyacyl-CoA dehydrogenase</fullName>
    </submittedName>
</protein>
<evidence type="ECO:0000256" key="1">
    <source>
        <dbReference type="ARBA" id="ARBA00005086"/>
    </source>
</evidence>
<comment type="pathway">
    <text evidence="1">Lipid metabolism; butanoate metabolism.</text>
</comment>
<keyword evidence="7" id="KW-1185">Reference proteome</keyword>
<evidence type="ECO:0000259" key="4">
    <source>
        <dbReference type="Pfam" id="PF00725"/>
    </source>
</evidence>
<proteinExistence type="inferred from homology"/>
<dbReference type="InterPro" id="IPR006176">
    <property type="entry name" value="3-OHacyl-CoA_DH_NAD-bd"/>
</dbReference>
<evidence type="ECO:0000313" key="7">
    <source>
        <dbReference type="Proteomes" id="UP001519271"/>
    </source>
</evidence>
<dbReference type="InterPro" id="IPR022694">
    <property type="entry name" value="3-OHacyl-CoA_DH"/>
</dbReference>
<dbReference type="RefSeq" id="WP_209458531.1">
    <property type="nucleotide sequence ID" value="NZ_JAGGKC010000004.1"/>
</dbReference>
<dbReference type="Pfam" id="PF02737">
    <property type="entry name" value="3HCDH_N"/>
    <property type="match status" value="1"/>
</dbReference>
<dbReference type="InterPro" id="IPR006108">
    <property type="entry name" value="3HC_DH_C"/>
</dbReference>
<sequence length="313" mass="34647">MNLNDIKKVACVGVGTIGASWATLYLWKGFNVAVQDVNVEALESARRLISSNFKFLEEKGLLSSESRKKAEGNATYTVNLKEALTGAQFIQESAFESYEVKQNIVREMDEYAPEAIYATSTSGLLVSEIQKMSKYPGRCITAHPFNPPHLLPLVELVKGKETSEETVLLCYDFYKSINKEPIIINKEIPGHVASRIQMALWRECADLVMNGVCSVKDVDAACCYGPGLRWALMGPHLVWDLSNPKGIAATIEHIGPQMNVWLPDMANWEKLPDGVGELMAEGLKEETAGTTPGELKAWRDDKLVEILKQVGKL</sequence>
<dbReference type="EMBL" id="JAGGKC010000004">
    <property type="protein sequence ID" value="MBP1918292.1"/>
    <property type="molecule type" value="Genomic_DNA"/>
</dbReference>